<comment type="similarity">
    <text evidence="1">Belongs to the transglycosylase Slt family.</text>
</comment>
<dbReference type="GO" id="GO:0008932">
    <property type="term" value="F:lytic endotransglycosylase activity"/>
    <property type="evidence" value="ECO:0007669"/>
    <property type="project" value="TreeGrafter"/>
</dbReference>
<dbReference type="GO" id="GO:0000270">
    <property type="term" value="P:peptidoglycan metabolic process"/>
    <property type="evidence" value="ECO:0007669"/>
    <property type="project" value="InterPro"/>
</dbReference>
<dbReference type="HOGENOM" id="CLU_009520_1_3_7"/>
<dbReference type="Gene3D" id="3.10.350.10">
    <property type="entry name" value="LysM domain"/>
    <property type="match status" value="3"/>
</dbReference>
<dbReference type="AlphaFoldDB" id="F3YXR8"/>
<organism evidence="5 6">
    <name type="scientific">Desulfocurvibacter africanus subsp. africanus str. Walvis Bay</name>
    <dbReference type="NCBI Taxonomy" id="690850"/>
    <lineage>
        <taxon>Bacteria</taxon>
        <taxon>Pseudomonadati</taxon>
        <taxon>Thermodesulfobacteriota</taxon>
        <taxon>Desulfovibrionia</taxon>
        <taxon>Desulfovibrionales</taxon>
        <taxon>Desulfovibrionaceae</taxon>
        <taxon>Desulfocurvibacter</taxon>
    </lineage>
</organism>
<dbReference type="SUPFAM" id="SSF54106">
    <property type="entry name" value="LysM domain"/>
    <property type="match status" value="3"/>
</dbReference>
<dbReference type="Pfam" id="PF01476">
    <property type="entry name" value="LysM"/>
    <property type="match status" value="3"/>
</dbReference>
<dbReference type="InterPro" id="IPR018392">
    <property type="entry name" value="LysM"/>
</dbReference>
<evidence type="ECO:0000256" key="2">
    <source>
        <dbReference type="SAM" id="MobiDB-lite"/>
    </source>
</evidence>
<dbReference type="Proteomes" id="UP000007844">
    <property type="component" value="Chromosome"/>
</dbReference>
<evidence type="ECO:0000313" key="6">
    <source>
        <dbReference type="Proteomes" id="UP000007844"/>
    </source>
</evidence>
<dbReference type="PANTHER" id="PTHR33734">
    <property type="entry name" value="LYSM DOMAIN-CONTAINING GPI-ANCHORED PROTEIN 2"/>
    <property type="match status" value="1"/>
</dbReference>
<keyword evidence="6" id="KW-1185">Reference proteome</keyword>
<dbReference type="Gene3D" id="1.10.530.10">
    <property type="match status" value="1"/>
</dbReference>
<evidence type="ECO:0000256" key="1">
    <source>
        <dbReference type="ARBA" id="ARBA00007734"/>
    </source>
</evidence>
<feature type="domain" description="LysM" evidence="4">
    <location>
        <begin position="504"/>
        <end position="548"/>
    </location>
</feature>
<reference evidence="5 6" key="1">
    <citation type="journal article" date="2011" name="J. Bacteriol.">
        <title>Genome sequence of the mercury-methylating and pleomorphic Desulfovibrio africanus Strain Walvis Bay.</title>
        <authorList>
            <person name="Brown S.D."/>
            <person name="Wall J.D."/>
            <person name="Kucken A.M."/>
            <person name="Gilmour C.C."/>
            <person name="Podar M."/>
            <person name="Brandt C.C."/>
            <person name="Teshima H."/>
            <person name="Detter J.C."/>
            <person name="Han C.S."/>
            <person name="Land M.L."/>
            <person name="Lucas S."/>
            <person name="Han J."/>
            <person name="Pennacchio L."/>
            <person name="Nolan M."/>
            <person name="Pitluck S."/>
            <person name="Woyke T."/>
            <person name="Goodwin L."/>
            <person name="Palumbo A.V."/>
            <person name="Elias D.A."/>
        </authorList>
    </citation>
    <scope>NUCLEOTIDE SEQUENCE [LARGE SCALE GENOMIC DNA]</scope>
    <source>
        <strain evidence="5 6">Walvis Bay</strain>
    </source>
</reference>
<dbReference type="KEGG" id="daf:Desaf_1171"/>
<proteinExistence type="inferred from homology"/>
<dbReference type="InterPro" id="IPR036779">
    <property type="entry name" value="LysM_dom_sf"/>
</dbReference>
<dbReference type="PROSITE" id="PS51257">
    <property type="entry name" value="PROKAR_LIPOPROTEIN"/>
    <property type="match status" value="1"/>
</dbReference>
<feature type="domain" description="LysM" evidence="4">
    <location>
        <begin position="440"/>
        <end position="484"/>
    </location>
</feature>
<dbReference type="EMBL" id="CP003221">
    <property type="protein sequence ID" value="EGJ49512.1"/>
    <property type="molecule type" value="Genomic_DNA"/>
</dbReference>
<evidence type="ECO:0000259" key="4">
    <source>
        <dbReference type="PROSITE" id="PS51782"/>
    </source>
</evidence>
<dbReference type="RefSeq" id="WP_014259317.1">
    <property type="nucleotide sequence ID" value="NC_016629.1"/>
</dbReference>
<accession>F3YXR8</accession>
<dbReference type="PROSITE" id="PS00922">
    <property type="entry name" value="TRANSGLYCOSYLASE"/>
    <property type="match status" value="1"/>
</dbReference>
<dbReference type="PANTHER" id="PTHR33734:SF22">
    <property type="entry name" value="MEMBRANE-BOUND LYTIC MUREIN TRANSGLYCOSYLASE D"/>
    <property type="match status" value="1"/>
</dbReference>
<feature type="chain" id="PRO_5003307986" evidence="3">
    <location>
        <begin position="20"/>
        <end position="551"/>
    </location>
</feature>
<dbReference type="SMART" id="SM00257">
    <property type="entry name" value="LysM"/>
    <property type="match status" value="3"/>
</dbReference>
<dbReference type="PROSITE" id="PS51782">
    <property type="entry name" value="LYSM"/>
    <property type="match status" value="3"/>
</dbReference>
<dbReference type="InterPro" id="IPR000189">
    <property type="entry name" value="Transglyc_AS"/>
</dbReference>
<dbReference type="InterPro" id="IPR023346">
    <property type="entry name" value="Lysozyme-like_dom_sf"/>
</dbReference>
<gene>
    <name evidence="5" type="ORF">Desaf_1171</name>
</gene>
<keyword evidence="3" id="KW-0732">Signal</keyword>
<evidence type="ECO:0000313" key="5">
    <source>
        <dbReference type="EMBL" id="EGJ49512.1"/>
    </source>
</evidence>
<evidence type="ECO:0000256" key="3">
    <source>
        <dbReference type="SAM" id="SignalP"/>
    </source>
</evidence>
<protein>
    <submittedName>
        <fullName evidence="5">Lytic transglycosylase catalytic</fullName>
    </submittedName>
</protein>
<name>F3YXR8_DESAF</name>
<dbReference type="eggNOG" id="COG0741">
    <property type="taxonomic scope" value="Bacteria"/>
</dbReference>
<sequence length="551" mass="62108">MRIASAVMISLVLLATACATRETGPTTSSSGAQLPPSPFLEANQCALDEEKKLAGEPEAQDLDPELSAEPSDLSGELTAEEREALKNEPEIQFQLTVTENEAFAKYFHFFTAKDKDGNPGKGRKAFELWLERSQQFLPYVRQVFRERGLPEDLVFLPFAESGYNAWAYSRAGAAGMWQFMPFTGRKFGLTVDWWSDERRDPYKATHAAADYLTVLHNMFGDWYLALAAYNAGEGRISRALRKSGTDNFFDLAKDRRLLALETRDYVPKFLAIIKIVKNLESLGFKPLNWNEAPQLETVEVQGGTDLLAMSTSCDIDWKQFQTLNPSFRRHVSNPEQKCTVYLPADKLTAVNDYLSKPNARPYAGWLSYRVRSGDSWWALSRRFDTPIAVLKKLNNISSNTLRPGEHLMIPGKGGAKYAAAKYSEPTPARAKTQAIAQKRANYVVQTGDTLWDIAQHHNVSLNTLRRANGLSSGKNLSVGQRLYIPDTGGVKQRIEEQSDGNRLVTHKVRRGDTLWDIARRYNVSPQRLMTWNNLNKRSVIRPGDKLKVYVE</sequence>
<dbReference type="eggNOG" id="COG1388">
    <property type="taxonomic scope" value="Bacteria"/>
</dbReference>
<dbReference type="CDD" id="cd16894">
    <property type="entry name" value="MltD-like"/>
    <property type="match status" value="1"/>
</dbReference>
<dbReference type="InterPro" id="IPR008258">
    <property type="entry name" value="Transglycosylase_SLT_dom_1"/>
</dbReference>
<dbReference type="CDD" id="cd00118">
    <property type="entry name" value="LysM"/>
    <property type="match status" value="3"/>
</dbReference>
<feature type="domain" description="LysM" evidence="4">
    <location>
        <begin position="366"/>
        <end position="409"/>
    </location>
</feature>
<feature type="region of interest" description="Disordered" evidence="2">
    <location>
        <begin position="55"/>
        <end position="75"/>
    </location>
</feature>
<feature type="signal peptide" evidence="3">
    <location>
        <begin position="1"/>
        <end position="19"/>
    </location>
</feature>
<dbReference type="GO" id="GO:0016020">
    <property type="term" value="C:membrane"/>
    <property type="evidence" value="ECO:0007669"/>
    <property type="project" value="InterPro"/>
</dbReference>
<dbReference type="Pfam" id="PF01464">
    <property type="entry name" value="SLT"/>
    <property type="match status" value="1"/>
</dbReference>
<dbReference type="SUPFAM" id="SSF53955">
    <property type="entry name" value="Lysozyme-like"/>
    <property type="match status" value="1"/>
</dbReference>
<dbReference type="STRING" id="690850.Desaf_1171"/>